<proteinExistence type="predicted"/>
<dbReference type="Proteomes" id="UP000799776">
    <property type="component" value="Unassembled WGS sequence"/>
</dbReference>
<organism evidence="1 2">
    <name type="scientific">Saccharata proteae CBS 121410</name>
    <dbReference type="NCBI Taxonomy" id="1314787"/>
    <lineage>
        <taxon>Eukaryota</taxon>
        <taxon>Fungi</taxon>
        <taxon>Dikarya</taxon>
        <taxon>Ascomycota</taxon>
        <taxon>Pezizomycotina</taxon>
        <taxon>Dothideomycetes</taxon>
        <taxon>Dothideomycetes incertae sedis</taxon>
        <taxon>Botryosphaeriales</taxon>
        <taxon>Saccharataceae</taxon>
        <taxon>Saccharata</taxon>
    </lineage>
</organism>
<protein>
    <submittedName>
        <fullName evidence="1">Uncharacterized protein</fullName>
    </submittedName>
</protein>
<feature type="non-terminal residue" evidence="1">
    <location>
        <position position="152"/>
    </location>
</feature>
<reference evidence="1" key="1">
    <citation type="journal article" date="2020" name="Stud. Mycol.">
        <title>101 Dothideomycetes genomes: a test case for predicting lifestyles and emergence of pathogens.</title>
        <authorList>
            <person name="Haridas S."/>
            <person name="Albert R."/>
            <person name="Binder M."/>
            <person name="Bloem J."/>
            <person name="Labutti K."/>
            <person name="Salamov A."/>
            <person name="Andreopoulos B."/>
            <person name="Baker S."/>
            <person name="Barry K."/>
            <person name="Bills G."/>
            <person name="Bluhm B."/>
            <person name="Cannon C."/>
            <person name="Castanera R."/>
            <person name="Culley D."/>
            <person name="Daum C."/>
            <person name="Ezra D."/>
            <person name="Gonzalez J."/>
            <person name="Henrissat B."/>
            <person name="Kuo A."/>
            <person name="Liang C."/>
            <person name="Lipzen A."/>
            <person name="Lutzoni F."/>
            <person name="Magnuson J."/>
            <person name="Mondo S."/>
            <person name="Nolan M."/>
            <person name="Ohm R."/>
            <person name="Pangilinan J."/>
            <person name="Park H.-J."/>
            <person name="Ramirez L."/>
            <person name="Alfaro M."/>
            <person name="Sun H."/>
            <person name="Tritt A."/>
            <person name="Yoshinaga Y."/>
            <person name="Zwiers L.-H."/>
            <person name="Turgeon B."/>
            <person name="Goodwin S."/>
            <person name="Spatafora J."/>
            <person name="Crous P."/>
            <person name="Grigoriev I."/>
        </authorList>
    </citation>
    <scope>NUCLEOTIDE SEQUENCE</scope>
    <source>
        <strain evidence="1">CBS 121410</strain>
    </source>
</reference>
<evidence type="ECO:0000313" key="2">
    <source>
        <dbReference type="Proteomes" id="UP000799776"/>
    </source>
</evidence>
<evidence type="ECO:0000313" key="1">
    <source>
        <dbReference type="EMBL" id="KAF2087567.1"/>
    </source>
</evidence>
<dbReference type="GO" id="GO:0005739">
    <property type="term" value="C:mitochondrion"/>
    <property type="evidence" value="ECO:0007669"/>
    <property type="project" value="TreeGrafter"/>
</dbReference>
<dbReference type="AlphaFoldDB" id="A0A9P4HW79"/>
<gene>
    <name evidence="1" type="ORF">K490DRAFT_7407</name>
</gene>
<accession>A0A9P4HW79</accession>
<comment type="caution">
    <text evidence="1">The sequence shown here is derived from an EMBL/GenBank/DDBJ whole genome shotgun (WGS) entry which is preliminary data.</text>
</comment>
<dbReference type="InterPro" id="IPR018811">
    <property type="entry name" value="MRX11"/>
</dbReference>
<dbReference type="EMBL" id="ML978719">
    <property type="protein sequence ID" value="KAF2087567.1"/>
    <property type="molecule type" value="Genomic_DNA"/>
</dbReference>
<keyword evidence="2" id="KW-1185">Reference proteome</keyword>
<dbReference type="PANTHER" id="PTHR28002:SF1">
    <property type="entry name" value="MIOREX COMPLEX COMPONENT 11"/>
    <property type="match status" value="1"/>
</dbReference>
<dbReference type="Pfam" id="PF10306">
    <property type="entry name" value="FLILHELTA"/>
    <property type="match status" value="1"/>
</dbReference>
<sequence length="152" mass="16401">PPLPPPPANPPVPRALHPYIRPLRAAPVSHITSFLLLHEITAIAPLIALATVFHYTTWLPATVTESAWMRDGVAKFGRYFARKGCVEAVTGPAQRDWAVNGGGGGVGMRVVLEVAAAWAVTKALLPVRLAVCVWATPWFARVGVVPVLRVFR</sequence>
<dbReference type="OrthoDB" id="5580261at2759"/>
<feature type="non-terminal residue" evidence="1">
    <location>
        <position position="1"/>
    </location>
</feature>
<dbReference type="PANTHER" id="PTHR28002">
    <property type="entry name" value="MIOREX COMPLEX COMPONENT 11"/>
    <property type="match status" value="1"/>
</dbReference>
<name>A0A9P4HW79_9PEZI</name>